<keyword evidence="4" id="KW-1185">Reference proteome</keyword>
<feature type="transmembrane region" description="Helical" evidence="1">
    <location>
        <begin position="196"/>
        <end position="214"/>
    </location>
</feature>
<comment type="caution">
    <text evidence="3">The sequence shown here is derived from an EMBL/GenBank/DDBJ whole genome shotgun (WGS) entry which is preliminary data.</text>
</comment>
<proteinExistence type="predicted"/>
<feature type="transmembrane region" description="Helical" evidence="1">
    <location>
        <begin position="246"/>
        <end position="264"/>
    </location>
</feature>
<reference evidence="3 4" key="1">
    <citation type="submission" date="2020-08" db="EMBL/GenBank/DDBJ databases">
        <title>Genomic Encyclopedia of Type Strains, Phase III (KMG-III): the genomes of soil and plant-associated and newly described type strains.</title>
        <authorList>
            <person name="Whitman W."/>
        </authorList>
    </citation>
    <scope>NUCLEOTIDE SEQUENCE [LARGE SCALE GENOMIC DNA]</scope>
    <source>
        <strain evidence="3 4">CECT 8897</strain>
    </source>
</reference>
<organism evidence="3 4">
    <name type="scientific">Pseudoduganella violacea</name>
    <dbReference type="NCBI Taxonomy" id="1715466"/>
    <lineage>
        <taxon>Bacteria</taxon>
        <taxon>Pseudomonadati</taxon>
        <taxon>Pseudomonadota</taxon>
        <taxon>Betaproteobacteria</taxon>
        <taxon>Burkholderiales</taxon>
        <taxon>Oxalobacteraceae</taxon>
        <taxon>Telluria group</taxon>
        <taxon>Pseudoduganella</taxon>
    </lineage>
</organism>
<feature type="chain" id="PRO_5031210605" description="DUF2207 domain-containing protein" evidence="2">
    <location>
        <begin position="21"/>
        <end position="463"/>
    </location>
</feature>
<feature type="signal peptide" evidence="2">
    <location>
        <begin position="1"/>
        <end position="20"/>
    </location>
</feature>
<feature type="transmembrane region" description="Helical" evidence="1">
    <location>
        <begin position="339"/>
        <end position="357"/>
    </location>
</feature>
<gene>
    <name evidence="3" type="ORF">FHS03_001022</name>
</gene>
<dbReference type="EMBL" id="JACHXD010000002">
    <property type="protein sequence ID" value="MBB3117996.1"/>
    <property type="molecule type" value="Genomic_DNA"/>
</dbReference>
<evidence type="ECO:0000256" key="2">
    <source>
        <dbReference type="SAM" id="SignalP"/>
    </source>
</evidence>
<dbReference type="RefSeq" id="WP_183439918.1">
    <property type="nucleotide sequence ID" value="NZ_JACHXD010000002.1"/>
</dbReference>
<evidence type="ECO:0000313" key="4">
    <source>
        <dbReference type="Proteomes" id="UP000541535"/>
    </source>
</evidence>
<dbReference type="AlphaFoldDB" id="A0A7W5FSX5"/>
<keyword evidence="1" id="KW-1133">Transmembrane helix</keyword>
<dbReference type="Proteomes" id="UP000541535">
    <property type="component" value="Unassembled WGS sequence"/>
</dbReference>
<evidence type="ECO:0008006" key="5">
    <source>
        <dbReference type="Google" id="ProtNLM"/>
    </source>
</evidence>
<sequence length="463" mass="50749">MKQWFCIFACGLSLIPAAAAGLPPAEICSPLHAGGLPAPERVQAMRAPIAAAIATLDNAKIELPSPSLASGNVSYLSITPNFAEQLDKVCVLGYFELERQGEIQAIPLLVEHVEVAQRPHPGDPNQAIASTRIYFRTPRIEEFANAREMRGNWRFWQRHQTVQLKIAAFHYDEGQRGEVYFGRKLALTISNKSSSVLAALLFAAAFYLIAAAVAPAPQLPGWRRACTRLLPWKISGASGQASLSQLQMLVFTLIVATLLFYQWLRTGLLQEISSDLLYLIGISTAGAASTQITTSFKKTLETESYAYAQQLGWFNAPPAGPARRARAREMLMTEQRFDIYKFQMLVFTFVIAAYVIASGADQLGHLQISATLLALMGMSQGAYVGGHATADHLRPLQEQLQGMLSLQQRYQASTDAQIRAALQLRFRQAATQAATLFGSIYGRLLPPEMLELPLEVQAPSAPD</sequence>
<accession>A0A7W5FSX5</accession>
<name>A0A7W5FSX5_9BURK</name>
<evidence type="ECO:0000313" key="3">
    <source>
        <dbReference type="EMBL" id="MBB3117996.1"/>
    </source>
</evidence>
<evidence type="ECO:0000256" key="1">
    <source>
        <dbReference type="SAM" id="Phobius"/>
    </source>
</evidence>
<keyword evidence="1" id="KW-0472">Membrane</keyword>
<keyword evidence="2" id="KW-0732">Signal</keyword>
<keyword evidence="1" id="KW-0812">Transmembrane</keyword>
<protein>
    <recommendedName>
        <fullName evidence="5">DUF2207 domain-containing protein</fullName>
    </recommendedName>
</protein>